<keyword evidence="3" id="KW-1185">Reference proteome</keyword>
<dbReference type="AlphaFoldDB" id="A0A3D9ZI11"/>
<accession>A0A3D9ZI11</accession>
<reference evidence="2 3" key="1">
    <citation type="submission" date="2018-08" db="EMBL/GenBank/DDBJ databases">
        <title>Sequencing the genomes of 1000 actinobacteria strains.</title>
        <authorList>
            <person name="Klenk H.-P."/>
        </authorList>
    </citation>
    <scope>NUCLEOTIDE SEQUENCE [LARGE SCALE GENOMIC DNA]</scope>
    <source>
        <strain evidence="2 3">DSM 44099</strain>
    </source>
</reference>
<dbReference type="Proteomes" id="UP000256913">
    <property type="component" value="Unassembled WGS sequence"/>
</dbReference>
<comment type="caution">
    <text evidence="2">The sequence shown here is derived from an EMBL/GenBank/DDBJ whole genome shotgun (WGS) entry which is preliminary data.</text>
</comment>
<name>A0A3D9ZI11_9ACTN</name>
<feature type="transmembrane region" description="Helical" evidence="1">
    <location>
        <begin position="37"/>
        <end position="56"/>
    </location>
</feature>
<sequence length="293" mass="31676">MRDEIDLTQRLATDLGRVQWPAGEEIRKIARRRNRRAAVAASLSVLLLLSGVWVVATRPFQQQQTADTFASAPDATITPGDTEWIPPEALLTPEDVGPGLVATRVSVKQNQPIGAWAFTLAGCPAFAKVPTYQGVYQYRRDQTLEFPPKIPGKPETGLAVLHQSVMRLPGGAARDLVREAVEVTEACPKYSSIGMLSALTGDPEMEKQQVKVETTHVWVELDKGFAGDESVLFEHRITGASPAVVLGTSAIVLVRVGDLVATVEQVNGESTETTRRLAKRAAAWLCTAATPPC</sequence>
<dbReference type="EMBL" id="QUMQ01000001">
    <property type="protein sequence ID" value="REF97038.1"/>
    <property type="molecule type" value="Genomic_DNA"/>
</dbReference>
<evidence type="ECO:0000313" key="3">
    <source>
        <dbReference type="Proteomes" id="UP000256913"/>
    </source>
</evidence>
<dbReference type="RefSeq" id="WP_116068457.1">
    <property type="nucleotide sequence ID" value="NZ_BONB01000035.1"/>
</dbReference>
<protein>
    <recommendedName>
        <fullName evidence="4">PknH-like protein</fullName>
    </recommendedName>
</protein>
<keyword evidence="1" id="KW-0812">Transmembrane</keyword>
<organism evidence="2 3">
    <name type="scientific">Asanoa ferruginea</name>
    <dbReference type="NCBI Taxonomy" id="53367"/>
    <lineage>
        <taxon>Bacteria</taxon>
        <taxon>Bacillati</taxon>
        <taxon>Actinomycetota</taxon>
        <taxon>Actinomycetes</taxon>
        <taxon>Micromonosporales</taxon>
        <taxon>Micromonosporaceae</taxon>
        <taxon>Asanoa</taxon>
    </lineage>
</organism>
<evidence type="ECO:0008006" key="4">
    <source>
        <dbReference type="Google" id="ProtNLM"/>
    </source>
</evidence>
<proteinExistence type="predicted"/>
<dbReference type="OrthoDB" id="3404705at2"/>
<gene>
    <name evidence="2" type="ORF">DFJ67_3033</name>
</gene>
<evidence type="ECO:0000313" key="2">
    <source>
        <dbReference type="EMBL" id="REF97038.1"/>
    </source>
</evidence>
<evidence type="ECO:0000256" key="1">
    <source>
        <dbReference type="SAM" id="Phobius"/>
    </source>
</evidence>
<keyword evidence="1" id="KW-1133">Transmembrane helix</keyword>
<keyword evidence="1" id="KW-0472">Membrane</keyword>